<evidence type="ECO:0000313" key="10">
    <source>
        <dbReference type="Proteomes" id="UP000228947"/>
    </source>
</evidence>
<proteinExistence type="predicted"/>
<dbReference type="InterPro" id="IPR018076">
    <property type="entry name" value="T2SS_GspF_dom"/>
</dbReference>
<dbReference type="EMBL" id="PGTL01000001">
    <property type="protein sequence ID" value="PJF43464.1"/>
    <property type="molecule type" value="Genomic_DNA"/>
</dbReference>
<keyword evidence="2" id="KW-1003">Cell membrane</keyword>
<name>A0A2M8Q0Y5_9CHLR</name>
<dbReference type="EMBL" id="PGTM01000021">
    <property type="protein sequence ID" value="PJF36978.1"/>
    <property type="molecule type" value="Genomic_DNA"/>
</dbReference>
<evidence type="ECO:0000256" key="6">
    <source>
        <dbReference type="SAM" id="Phobius"/>
    </source>
</evidence>
<sequence>MAFIVVGLGGLGLIAGLVWVGMRENKGDPLQERLAEFAEREMPRSLEELEMSMGFKDRVLLPLFKALADWLSRFTPESQIEAVRRKIELAGQTDKMDPRTFFGTRILLMVMLGIGGAFVSSVTLRLDTLTAIGGTALLAFLGYYLPESQLKSKIKKRQENIVKALPDALDLLTICVEAGLGFDQAMGKVYDKWDNELAQAFGRVIQEIAYGKLRREALRDMAASMDVPDVTSFTAAIIQADQLGVSIGKILRIQSDQMRVKRRQRAQEKAHQAPVKMMIPMVFLIFPSIWLVLLGPSLIIVLQGGF</sequence>
<feature type="transmembrane region" description="Helical" evidence="6">
    <location>
        <begin position="128"/>
        <end position="146"/>
    </location>
</feature>
<keyword evidence="3 6" id="KW-0812">Transmembrane</keyword>
<reference evidence="10 11" key="1">
    <citation type="submission" date="2017-11" db="EMBL/GenBank/DDBJ databases">
        <title>Evolution of Phototrophy in the Chloroflexi Phylum Driven by Horizontal Gene Transfer.</title>
        <authorList>
            <person name="Ward L.M."/>
            <person name="Hemp J."/>
            <person name="Shih P.M."/>
            <person name="Mcglynn S.E."/>
            <person name="Fischer W."/>
        </authorList>
    </citation>
    <scope>NUCLEOTIDE SEQUENCE [LARGE SCALE GENOMIC DNA]</scope>
    <source>
        <strain evidence="9">CP1_1M</strain>
        <strain evidence="8">JP3_13</strain>
    </source>
</reference>
<dbReference type="AlphaFoldDB" id="A0A2M8Q0Y5"/>
<dbReference type="Proteomes" id="UP000229681">
    <property type="component" value="Unassembled WGS sequence"/>
</dbReference>
<evidence type="ECO:0000259" key="7">
    <source>
        <dbReference type="Pfam" id="PF00482"/>
    </source>
</evidence>
<keyword evidence="5 6" id="KW-0472">Membrane</keyword>
<feature type="transmembrane region" description="Helical" evidence="6">
    <location>
        <begin position="102"/>
        <end position="122"/>
    </location>
</feature>
<dbReference type="GO" id="GO:0005886">
    <property type="term" value="C:plasma membrane"/>
    <property type="evidence" value="ECO:0007669"/>
    <property type="project" value="UniProtKB-SubCell"/>
</dbReference>
<evidence type="ECO:0000256" key="5">
    <source>
        <dbReference type="ARBA" id="ARBA00023136"/>
    </source>
</evidence>
<evidence type="ECO:0000313" key="8">
    <source>
        <dbReference type="EMBL" id="PJF36978.1"/>
    </source>
</evidence>
<dbReference type="Pfam" id="PF00482">
    <property type="entry name" value="T2SSF"/>
    <property type="match status" value="1"/>
</dbReference>
<comment type="subcellular location">
    <subcellularLocation>
        <location evidence="1">Cell membrane</location>
        <topology evidence="1">Multi-pass membrane protein</topology>
    </subcellularLocation>
</comment>
<evidence type="ECO:0000313" key="9">
    <source>
        <dbReference type="EMBL" id="PJF43464.1"/>
    </source>
</evidence>
<comment type="caution">
    <text evidence="9">The sequence shown here is derived from an EMBL/GenBank/DDBJ whole genome shotgun (WGS) entry which is preliminary data.</text>
</comment>
<feature type="transmembrane region" description="Helical" evidence="6">
    <location>
        <begin position="6"/>
        <end position="22"/>
    </location>
</feature>
<keyword evidence="4 6" id="KW-1133">Transmembrane helix</keyword>
<organism evidence="9 10">
    <name type="scientific">Candidatus Thermofonsia Clade 1 bacterium</name>
    <dbReference type="NCBI Taxonomy" id="2364210"/>
    <lineage>
        <taxon>Bacteria</taxon>
        <taxon>Bacillati</taxon>
        <taxon>Chloroflexota</taxon>
        <taxon>Candidatus Thermofontia</taxon>
        <taxon>Candidatus Thermofonsia Clade 1</taxon>
    </lineage>
</organism>
<dbReference type="Proteomes" id="UP000228947">
    <property type="component" value="Unassembled WGS sequence"/>
</dbReference>
<accession>A0A2M8PHF6</accession>
<evidence type="ECO:0000256" key="4">
    <source>
        <dbReference type="ARBA" id="ARBA00022989"/>
    </source>
</evidence>
<accession>A0A2M8Q0Y5</accession>
<evidence type="ECO:0000256" key="1">
    <source>
        <dbReference type="ARBA" id="ARBA00004651"/>
    </source>
</evidence>
<feature type="domain" description="Type II secretion system protein GspF" evidence="7">
    <location>
        <begin position="169"/>
        <end position="294"/>
    </location>
</feature>
<evidence type="ECO:0000256" key="2">
    <source>
        <dbReference type="ARBA" id="ARBA00022475"/>
    </source>
</evidence>
<protein>
    <submittedName>
        <fullName evidence="9">Type II secretion system protein</fullName>
    </submittedName>
</protein>
<feature type="transmembrane region" description="Helical" evidence="6">
    <location>
        <begin position="281"/>
        <end position="302"/>
    </location>
</feature>
<evidence type="ECO:0000256" key="3">
    <source>
        <dbReference type="ARBA" id="ARBA00022692"/>
    </source>
</evidence>
<gene>
    <name evidence="8" type="ORF">CUN49_02725</name>
    <name evidence="9" type="ORF">CUN50_00185</name>
</gene>
<dbReference type="PANTHER" id="PTHR35007:SF2">
    <property type="entry name" value="PILUS ASSEMBLE PROTEIN"/>
    <property type="match status" value="1"/>
</dbReference>
<dbReference type="PANTHER" id="PTHR35007">
    <property type="entry name" value="INTEGRAL MEMBRANE PROTEIN-RELATED"/>
    <property type="match status" value="1"/>
</dbReference>
<evidence type="ECO:0000313" key="11">
    <source>
        <dbReference type="Proteomes" id="UP000229681"/>
    </source>
</evidence>